<evidence type="ECO:0000313" key="2">
    <source>
        <dbReference type="Proteomes" id="UP001206925"/>
    </source>
</evidence>
<organism evidence="1 2">
    <name type="scientific">Ambrosia artemisiifolia</name>
    <name type="common">Common ragweed</name>
    <dbReference type="NCBI Taxonomy" id="4212"/>
    <lineage>
        <taxon>Eukaryota</taxon>
        <taxon>Viridiplantae</taxon>
        <taxon>Streptophyta</taxon>
        <taxon>Embryophyta</taxon>
        <taxon>Tracheophyta</taxon>
        <taxon>Spermatophyta</taxon>
        <taxon>Magnoliopsida</taxon>
        <taxon>eudicotyledons</taxon>
        <taxon>Gunneridae</taxon>
        <taxon>Pentapetalae</taxon>
        <taxon>asterids</taxon>
        <taxon>campanulids</taxon>
        <taxon>Asterales</taxon>
        <taxon>Asteraceae</taxon>
        <taxon>Asteroideae</taxon>
        <taxon>Heliantheae alliance</taxon>
        <taxon>Heliantheae</taxon>
        <taxon>Ambrosia</taxon>
    </lineage>
</organism>
<evidence type="ECO:0000313" key="1">
    <source>
        <dbReference type="EMBL" id="KAI7756500.1"/>
    </source>
</evidence>
<gene>
    <name evidence="1" type="ORF">M8C21_014489</name>
</gene>
<dbReference type="AlphaFoldDB" id="A0AAD5DEW4"/>
<accession>A0AAD5DEW4</accession>
<name>A0AAD5DEW4_AMBAR</name>
<proteinExistence type="predicted"/>
<protein>
    <submittedName>
        <fullName evidence="1">Uncharacterized protein</fullName>
    </submittedName>
</protein>
<sequence length="28" mass="3201">MFHFVRLLTPAHSLTSSQPNPRLSTHPK</sequence>
<dbReference type="EMBL" id="JAMZMK010000360">
    <property type="protein sequence ID" value="KAI7756500.1"/>
    <property type="molecule type" value="Genomic_DNA"/>
</dbReference>
<comment type="caution">
    <text evidence="1">The sequence shown here is derived from an EMBL/GenBank/DDBJ whole genome shotgun (WGS) entry which is preliminary data.</text>
</comment>
<dbReference type="Proteomes" id="UP001206925">
    <property type="component" value="Unassembled WGS sequence"/>
</dbReference>
<reference evidence="1" key="1">
    <citation type="submission" date="2022-06" db="EMBL/GenBank/DDBJ databases">
        <title>Uncovering the hologenomic basis of an extraordinary plant invasion.</title>
        <authorList>
            <person name="Bieker V.C."/>
            <person name="Martin M.D."/>
            <person name="Gilbert T."/>
            <person name="Hodgins K."/>
            <person name="Battlay P."/>
            <person name="Petersen B."/>
            <person name="Wilson J."/>
        </authorList>
    </citation>
    <scope>NUCLEOTIDE SEQUENCE</scope>
    <source>
        <strain evidence="1">AA19_3_7</strain>
        <tissue evidence="1">Leaf</tissue>
    </source>
</reference>
<keyword evidence="2" id="KW-1185">Reference proteome</keyword>